<dbReference type="Proteomes" id="UP000002630">
    <property type="component" value="Unassembled WGS sequence"/>
</dbReference>
<feature type="region of interest" description="Disordered" evidence="3">
    <location>
        <begin position="372"/>
        <end position="434"/>
    </location>
</feature>
<feature type="region of interest" description="Disordered" evidence="3">
    <location>
        <begin position="556"/>
        <end position="609"/>
    </location>
</feature>
<dbReference type="PANTHER" id="PTHR11496">
    <property type="entry name" value="ALCOHOL DEHYDROGENASE"/>
    <property type="match status" value="1"/>
</dbReference>
<dbReference type="AlphaFoldDB" id="D7FRP4"/>
<protein>
    <submittedName>
        <fullName evidence="5">Similar to Iron-containing Alcohol Dehydrogenase</fullName>
    </submittedName>
</protein>
<evidence type="ECO:0000256" key="1">
    <source>
        <dbReference type="ARBA" id="ARBA00007358"/>
    </source>
</evidence>
<dbReference type="Pfam" id="PF00465">
    <property type="entry name" value="Fe-ADH"/>
    <property type="match status" value="1"/>
</dbReference>
<dbReference type="PANTHER" id="PTHR11496:SF102">
    <property type="entry name" value="ALCOHOL DEHYDROGENASE 4"/>
    <property type="match status" value="1"/>
</dbReference>
<dbReference type="OrthoDB" id="339764at2759"/>
<proteinExistence type="inferred from homology"/>
<dbReference type="STRING" id="2880.D7FRP4"/>
<evidence type="ECO:0000256" key="3">
    <source>
        <dbReference type="SAM" id="MobiDB-lite"/>
    </source>
</evidence>
<dbReference type="SUPFAM" id="SSF56796">
    <property type="entry name" value="Dehydroquinate synthase-like"/>
    <property type="match status" value="1"/>
</dbReference>
<feature type="domain" description="Alcohol dehydrogenase iron-type/glycerol dehydrogenase GldA" evidence="4">
    <location>
        <begin position="94"/>
        <end position="267"/>
    </location>
</feature>
<dbReference type="InParanoid" id="D7FRP4"/>
<keyword evidence="6" id="KW-1185">Reference proteome</keyword>
<dbReference type="GO" id="GO:0046872">
    <property type="term" value="F:metal ion binding"/>
    <property type="evidence" value="ECO:0007669"/>
    <property type="project" value="InterPro"/>
</dbReference>
<dbReference type="InterPro" id="IPR039697">
    <property type="entry name" value="Alcohol_dehydrogenase_Fe"/>
</dbReference>
<organism evidence="5 6">
    <name type="scientific">Ectocarpus siliculosus</name>
    <name type="common">Brown alga</name>
    <name type="synonym">Conferva siliculosa</name>
    <dbReference type="NCBI Taxonomy" id="2880"/>
    <lineage>
        <taxon>Eukaryota</taxon>
        <taxon>Sar</taxon>
        <taxon>Stramenopiles</taxon>
        <taxon>Ochrophyta</taxon>
        <taxon>PX clade</taxon>
        <taxon>Phaeophyceae</taxon>
        <taxon>Ectocarpales</taxon>
        <taxon>Ectocarpaceae</taxon>
        <taxon>Ectocarpus</taxon>
    </lineage>
</organism>
<dbReference type="EMBL" id="FN649760">
    <property type="protein sequence ID" value="CBJ30835.1"/>
    <property type="molecule type" value="Genomic_DNA"/>
</dbReference>
<reference evidence="5 6" key="1">
    <citation type="journal article" date="2010" name="Nature">
        <title>The Ectocarpus genome and the independent evolution of multicellularity in brown algae.</title>
        <authorList>
            <person name="Cock J.M."/>
            <person name="Sterck L."/>
            <person name="Rouze P."/>
            <person name="Scornet D."/>
            <person name="Allen A.E."/>
            <person name="Amoutzias G."/>
            <person name="Anthouard V."/>
            <person name="Artiguenave F."/>
            <person name="Aury J.M."/>
            <person name="Badger J.H."/>
            <person name="Beszteri B."/>
            <person name="Billiau K."/>
            <person name="Bonnet E."/>
            <person name="Bothwell J.H."/>
            <person name="Bowler C."/>
            <person name="Boyen C."/>
            <person name="Brownlee C."/>
            <person name="Carrano C.J."/>
            <person name="Charrier B."/>
            <person name="Cho G.Y."/>
            <person name="Coelho S.M."/>
            <person name="Collen J."/>
            <person name="Corre E."/>
            <person name="Da Silva C."/>
            <person name="Delage L."/>
            <person name="Delaroque N."/>
            <person name="Dittami S.M."/>
            <person name="Doulbeau S."/>
            <person name="Elias M."/>
            <person name="Farnham G."/>
            <person name="Gachon C.M."/>
            <person name="Gschloessl B."/>
            <person name="Heesch S."/>
            <person name="Jabbari K."/>
            <person name="Jubin C."/>
            <person name="Kawai H."/>
            <person name="Kimura K."/>
            <person name="Kloareg B."/>
            <person name="Kupper F.C."/>
            <person name="Lang D."/>
            <person name="Le Bail A."/>
            <person name="Leblanc C."/>
            <person name="Lerouge P."/>
            <person name="Lohr M."/>
            <person name="Lopez P.J."/>
            <person name="Martens C."/>
            <person name="Maumus F."/>
            <person name="Michel G."/>
            <person name="Miranda-Saavedra D."/>
            <person name="Morales J."/>
            <person name="Moreau H."/>
            <person name="Motomura T."/>
            <person name="Nagasato C."/>
            <person name="Napoli C.A."/>
            <person name="Nelson D.R."/>
            <person name="Nyvall-Collen P."/>
            <person name="Peters A.F."/>
            <person name="Pommier C."/>
            <person name="Potin P."/>
            <person name="Poulain J."/>
            <person name="Quesneville H."/>
            <person name="Read B."/>
            <person name="Rensing S.A."/>
            <person name="Ritter A."/>
            <person name="Rousvoal S."/>
            <person name="Samanta M."/>
            <person name="Samson G."/>
            <person name="Schroeder D.C."/>
            <person name="Segurens B."/>
            <person name="Strittmatter M."/>
            <person name="Tonon T."/>
            <person name="Tregear J.W."/>
            <person name="Valentin K."/>
            <person name="von Dassow P."/>
            <person name="Yamagishi T."/>
            <person name="Van de Peer Y."/>
            <person name="Wincker P."/>
        </authorList>
    </citation>
    <scope>NUCLEOTIDE SEQUENCE [LARGE SCALE GENOMIC DNA]</scope>
    <source>
        <strain evidence="6">Ec32 / CCAP1310/4</strain>
    </source>
</reference>
<sequence>MAWRSGAEWRRNRKTLHSTQAGEGAVLFGVEASPASSAGTTRGRRGHCRKDLESLANPAKEKDYGDNSALQYGVTVGAEAAGAGAAHHFFSADTRVVFGVNALEIGLVELYDLGLQRAMIVTGWNQARADPVVWELLPRGFDLKWHSVSSEPSLSDVAEGAKLALEHRADCVVAMGGAAVIDAGKAIAAIAYADKDSAKAAGRLLAAASEPRETTAPEHGGEAGVGAEAEATGLAPLLGPVPLVAIPLVAGIGSEVTPVATIMDDHDPLEPVKVTVGFHDSAAAMPAPFMAIVEPRLMMRVPLEITWPGAFVALAGCLESYVAGRGFVPDLMRASSGCPDACRGIWVSADRCTKNGKTSRLQIAELRRQEDAYMDPAYHRRNRARRQTAAGADNPDRTGGGDDAGGDSGTRPSANDGSGSGSDGGGGGGGREKVYSDDYNDRACAVLLKYQRVAGFVLGAGEQDSSDTGRRRAGTNPGAAPSPEDIVEWLDERLLDKNVAPLYRTSLRPEHVQPVLETLLSGGGGGGDSRDGGEKAALLAFGGLGEAAVRSIVAGEAGRRDAGSSSGGEREKEVKGLSAEAAAVVSSMSGDGEGPLGREAPQTGPWQKK</sequence>
<feature type="compositionally biased region" description="Gly residues" evidence="3">
    <location>
        <begin position="418"/>
        <end position="429"/>
    </location>
</feature>
<keyword evidence="2" id="KW-0560">Oxidoreductase</keyword>
<feature type="compositionally biased region" description="Basic and acidic residues" evidence="3">
    <location>
        <begin position="557"/>
        <end position="575"/>
    </location>
</feature>
<evidence type="ECO:0000313" key="5">
    <source>
        <dbReference type="EMBL" id="CBJ30835.1"/>
    </source>
</evidence>
<evidence type="ECO:0000259" key="4">
    <source>
        <dbReference type="Pfam" id="PF00465"/>
    </source>
</evidence>
<accession>D7FRP4</accession>
<dbReference type="InterPro" id="IPR001670">
    <property type="entry name" value="ADH_Fe/GldA"/>
</dbReference>
<evidence type="ECO:0000313" key="6">
    <source>
        <dbReference type="Proteomes" id="UP000002630"/>
    </source>
</evidence>
<gene>
    <name evidence="5" type="ORF">Esi_0217_0010</name>
</gene>
<name>D7FRP4_ECTSI</name>
<dbReference type="Gene3D" id="3.40.50.1970">
    <property type="match status" value="1"/>
</dbReference>
<feature type="compositionally biased region" description="Low complexity" evidence="3">
    <location>
        <begin position="578"/>
        <end position="589"/>
    </location>
</feature>
<dbReference type="GO" id="GO:0004022">
    <property type="term" value="F:alcohol dehydrogenase (NAD+) activity"/>
    <property type="evidence" value="ECO:0007669"/>
    <property type="project" value="TreeGrafter"/>
</dbReference>
<evidence type="ECO:0000256" key="2">
    <source>
        <dbReference type="ARBA" id="ARBA00023002"/>
    </source>
</evidence>
<comment type="similarity">
    <text evidence="1">Belongs to the iron-containing alcohol dehydrogenase family.</text>
</comment>
<feature type="region of interest" description="Disordered" evidence="3">
    <location>
        <begin position="461"/>
        <end position="483"/>
    </location>
</feature>